<accession>A0A3B0XA58</accession>
<organism evidence="2">
    <name type="scientific">hydrothermal vent metagenome</name>
    <dbReference type="NCBI Taxonomy" id="652676"/>
    <lineage>
        <taxon>unclassified sequences</taxon>
        <taxon>metagenomes</taxon>
        <taxon>ecological metagenomes</taxon>
    </lineage>
</organism>
<evidence type="ECO:0000313" key="2">
    <source>
        <dbReference type="EMBL" id="VAW65175.1"/>
    </source>
</evidence>
<dbReference type="AlphaFoldDB" id="A0A3B0XA58"/>
<dbReference type="GO" id="GO:0016020">
    <property type="term" value="C:membrane"/>
    <property type="evidence" value="ECO:0007669"/>
    <property type="project" value="GOC"/>
</dbReference>
<dbReference type="GO" id="GO:0008758">
    <property type="term" value="F:UDP-2,3-diacylglucosamine hydrolase activity"/>
    <property type="evidence" value="ECO:0007669"/>
    <property type="project" value="TreeGrafter"/>
</dbReference>
<dbReference type="EMBL" id="UOFJ01000169">
    <property type="protein sequence ID" value="VAW65175.1"/>
    <property type="molecule type" value="Genomic_DNA"/>
</dbReference>
<proteinExistence type="predicted"/>
<reference evidence="2" key="1">
    <citation type="submission" date="2018-06" db="EMBL/GenBank/DDBJ databases">
        <authorList>
            <person name="Zhirakovskaya E."/>
        </authorList>
    </citation>
    <scope>NUCLEOTIDE SEQUENCE</scope>
</reference>
<evidence type="ECO:0000256" key="1">
    <source>
        <dbReference type="ARBA" id="ARBA00022801"/>
    </source>
</evidence>
<dbReference type="EC" id="3.6.1.54" evidence="2"/>
<protein>
    <submittedName>
        <fullName evidence="2">UDP-2,3-diacylglucosamine diphosphatase</fullName>
        <ecNumber evidence="2">3.6.1.54</ecNumber>
    </submittedName>
</protein>
<dbReference type="SUPFAM" id="SSF56300">
    <property type="entry name" value="Metallo-dependent phosphatases"/>
    <property type="match status" value="1"/>
</dbReference>
<dbReference type="GO" id="GO:0009245">
    <property type="term" value="P:lipid A biosynthetic process"/>
    <property type="evidence" value="ECO:0007669"/>
    <property type="project" value="TreeGrafter"/>
</dbReference>
<sequence>MQKHLFISDLHLSPERPEIIQLFVQFMTHQASTAHSLYILGDFVEYWLGDDDAAEGLSEVFSCMKQQ</sequence>
<dbReference type="InterPro" id="IPR043461">
    <property type="entry name" value="LpxH-like"/>
</dbReference>
<feature type="non-terminal residue" evidence="2">
    <location>
        <position position="67"/>
    </location>
</feature>
<gene>
    <name evidence="2" type="ORF">MNBD_GAMMA10-1753</name>
</gene>
<name>A0A3B0XA58_9ZZZZ</name>
<dbReference type="InterPro" id="IPR029052">
    <property type="entry name" value="Metallo-depent_PP-like"/>
</dbReference>
<keyword evidence="1 2" id="KW-0378">Hydrolase</keyword>
<dbReference type="PANTHER" id="PTHR34990:SF1">
    <property type="entry name" value="UDP-2,3-DIACYLGLUCOSAMINE HYDROLASE"/>
    <property type="match status" value="1"/>
</dbReference>
<dbReference type="PANTHER" id="PTHR34990">
    <property type="entry name" value="UDP-2,3-DIACYLGLUCOSAMINE HYDROLASE-RELATED"/>
    <property type="match status" value="1"/>
</dbReference>